<accession>A0A6J4JUC1</accession>
<reference evidence="2" key="1">
    <citation type="submission" date="2020-02" db="EMBL/GenBank/DDBJ databases">
        <authorList>
            <person name="Meier V. D."/>
        </authorList>
    </citation>
    <scope>NUCLEOTIDE SEQUENCE</scope>
    <source>
        <strain evidence="2">AVDCRST_MAG48</strain>
    </source>
</reference>
<evidence type="ECO:0000256" key="1">
    <source>
        <dbReference type="SAM" id="SignalP"/>
    </source>
</evidence>
<dbReference type="AlphaFoldDB" id="A0A6J4JUC1"/>
<dbReference type="EMBL" id="CADCTS010000041">
    <property type="protein sequence ID" value="CAA9287792.1"/>
    <property type="molecule type" value="Genomic_DNA"/>
</dbReference>
<evidence type="ECO:0000313" key="2">
    <source>
        <dbReference type="EMBL" id="CAA9287792.1"/>
    </source>
</evidence>
<protein>
    <submittedName>
        <fullName evidence="2">Uncharacterized protein</fullName>
    </submittedName>
</protein>
<feature type="signal peptide" evidence="1">
    <location>
        <begin position="1"/>
        <end position="24"/>
    </location>
</feature>
<feature type="non-terminal residue" evidence="2">
    <location>
        <position position="49"/>
    </location>
</feature>
<proteinExistence type="predicted"/>
<keyword evidence="1" id="KW-0732">Signal</keyword>
<feature type="chain" id="PRO_5026709901" evidence="1">
    <location>
        <begin position="25"/>
        <end position="49"/>
    </location>
</feature>
<sequence>MRKIIPVVAAGAALAVAGTSVGWAALNKDVTVSVDGSPTTVTTTAGTVG</sequence>
<gene>
    <name evidence="2" type="ORF">AVDCRST_MAG48-270</name>
</gene>
<name>A0A6J4JUC1_9ACTN</name>
<organism evidence="2">
    <name type="scientific">uncultured Friedmanniella sp</name>
    <dbReference type="NCBI Taxonomy" id="335381"/>
    <lineage>
        <taxon>Bacteria</taxon>
        <taxon>Bacillati</taxon>
        <taxon>Actinomycetota</taxon>
        <taxon>Actinomycetes</taxon>
        <taxon>Propionibacteriales</taxon>
        <taxon>Nocardioidaceae</taxon>
        <taxon>Friedmanniella</taxon>
        <taxon>environmental samples</taxon>
    </lineage>
</organism>